<evidence type="ECO:0000256" key="4">
    <source>
        <dbReference type="HAMAP-Rule" id="MF_00213"/>
    </source>
</evidence>
<dbReference type="HAMAP" id="MF_00213">
    <property type="entry name" value="HypA_HybF"/>
    <property type="match status" value="1"/>
</dbReference>
<protein>
    <recommendedName>
        <fullName evidence="4">Hydrogenase maturation factor HypA</fullName>
    </recommendedName>
</protein>
<dbReference type="Proteomes" id="UP001519271">
    <property type="component" value="Unassembled WGS sequence"/>
</dbReference>
<dbReference type="PIRSF" id="PIRSF004761">
    <property type="entry name" value="Hydrgn_mat_HypA"/>
    <property type="match status" value="1"/>
</dbReference>
<feature type="binding site" evidence="4">
    <location>
        <position position="92"/>
    </location>
    <ligand>
        <name>Zn(2+)</name>
        <dbReference type="ChEBI" id="CHEBI:29105"/>
    </ligand>
</feature>
<evidence type="ECO:0000256" key="3">
    <source>
        <dbReference type="ARBA" id="ARBA00022833"/>
    </source>
</evidence>
<organism evidence="5 6">
    <name type="scientific">Youngiibacter multivorans</name>
    <dbReference type="NCBI Taxonomy" id="937251"/>
    <lineage>
        <taxon>Bacteria</taxon>
        <taxon>Bacillati</taxon>
        <taxon>Bacillota</taxon>
        <taxon>Clostridia</taxon>
        <taxon>Eubacteriales</taxon>
        <taxon>Clostridiaceae</taxon>
        <taxon>Youngiibacter</taxon>
    </lineage>
</organism>
<sequence>MHELPLTHRIFAQAMKAAEENRAVRIDAVYLKVGEMRDFVEEITQKYWDYISKGTIAEGAKIRFIRVPAAASCSDCGEIFNFDWRTKEKTACPRCHGTDVSLYSGAELEVVRIAII</sequence>
<keyword evidence="1 4" id="KW-0533">Nickel</keyword>
<feature type="binding site" evidence="4">
    <location>
        <position position="73"/>
    </location>
    <ligand>
        <name>Zn(2+)</name>
        <dbReference type="ChEBI" id="CHEBI:29105"/>
    </ligand>
</feature>
<dbReference type="RefSeq" id="WP_209459498.1">
    <property type="nucleotide sequence ID" value="NZ_JAGGKC010000013.1"/>
</dbReference>
<keyword evidence="3 4" id="KW-0862">Zinc</keyword>
<name>A0ABS4G473_9CLOT</name>
<dbReference type="Pfam" id="PF01155">
    <property type="entry name" value="HypA"/>
    <property type="match status" value="1"/>
</dbReference>
<accession>A0ABS4G473</accession>
<keyword evidence="2 4" id="KW-0479">Metal-binding</keyword>
<dbReference type="InterPro" id="IPR000688">
    <property type="entry name" value="HypA/HybF"/>
</dbReference>
<evidence type="ECO:0000313" key="6">
    <source>
        <dbReference type="Proteomes" id="UP001519271"/>
    </source>
</evidence>
<dbReference type="PANTHER" id="PTHR34535:SF3">
    <property type="entry name" value="HYDROGENASE MATURATION FACTOR HYPA"/>
    <property type="match status" value="1"/>
</dbReference>
<evidence type="ECO:0000256" key="2">
    <source>
        <dbReference type="ARBA" id="ARBA00022723"/>
    </source>
</evidence>
<gene>
    <name evidence="4" type="primary">hypA</name>
    <name evidence="5" type="ORF">J2Z34_001781</name>
</gene>
<dbReference type="Gene3D" id="3.30.2320.80">
    <property type="match status" value="1"/>
</dbReference>
<dbReference type="PANTHER" id="PTHR34535">
    <property type="entry name" value="HYDROGENASE MATURATION FACTOR HYPA"/>
    <property type="match status" value="1"/>
</dbReference>
<reference evidence="5 6" key="1">
    <citation type="submission" date="2021-03" db="EMBL/GenBank/DDBJ databases">
        <title>Genomic Encyclopedia of Type Strains, Phase IV (KMG-IV): sequencing the most valuable type-strain genomes for metagenomic binning, comparative biology and taxonomic classification.</title>
        <authorList>
            <person name="Goeker M."/>
        </authorList>
    </citation>
    <scope>NUCLEOTIDE SEQUENCE [LARGE SCALE GENOMIC DNA]</scope>
    <source>
        <strain evidence="5 6">DSM 6139</strain>
    </source>
</reference>
<feature type="binding site" evidence="4">
    <location>
        <position position="76"/>
    </location>
    <ligand>
        <name>Zn(2+)</name>
        <dbReference type="ChEBI" id="CHEBI:29105"/>
    </ligand>
</feature>
<feature type="binding site" evidence="4">
    <location>
        <position position="95"/>
    </location>
    <ligand>
        <name>Zn(2+)</name>
        <dbReference type="ChEBI" id="CHEBI:29105"/>
    </ligand>
</feature>
<keyword evidence="6" id="KW-1185">Reference proteome</keyword>
<comment type="function">
    <text evidence="4">Involved in the maturation of [NiFe] hydrogenases. Required for nickel insertion into the metal center of the hydrogenase.</text>
</comment>
<comment type="similarity">
    <text evidence="4">Belongs to the HypA/HybF family.</text>
</comment>
<feature type="binding site" evidence="4">
    <location>
        <position position="2"/>
    </location>
    <ligand>
        <name>Ni(2+)</name>
        <dbReference type="ChEBI" id="CHEBI:49786"/>
    </ligand>
</feature>
<proteinExistence type="inferred from homology"/>
<dbReference type="EMBL" id="JAGGKC010000013">
    <property type="protein sequence ID" value="MBP1919292.1"/>
    <property type="molecule type" value="Genomic_DNA"/>
</dbReference>
<comment type="caution">
    <text evidence="5">The sequence shown here is derived from an EMBL/GenBank/DDBJ whole genome shotgun (WGS) entry which is preliminary data.</text>
</comment>
<evidence type="ECO:0000256" key="1">
    <source>
        <dbReference type="ARBA" id="ARBA00022596"/>
    </source>
</evidence>
<evidence type="ECO:0000313" key="5">
    <source>
        <dbReference type="EMBL" id="MBP1919292.1"/>
    </source>
</evidence>